<keyword evidence="5" id="KW-0813">Transport</keyword>
<dbReference type="PANTHER" id="PTHR19271">
    <property type="entry name" value="CYTOCHROME B"/>
    <property type="match status" value="1"/>
</dbReference>
<feature type="transmembrane region" description="Helical" evidence="18">
    <location>
        <begin position="256"/>
        <end position="276"/>
    </location>
</feature>
<feature type="transmembrane region" description="Helical" evidence="18">
    <location>
        <begin position="368"/>
        <end position="389"/>
    </location>
</feature>
<evidence type="ECO:0000256" key="11">
    <source>
        <dbReference type="ARBA" id="ARBA00022967"/>
    </source>
</evidence>
<keyword evidence="10" id="KW-0479">Metal-binding</keyword>
<keyword evidence="8" id="KW-0679">Respiratory chain</keyword>
<evidence type="ECO:0000259" key="19">
    <source>
        <dbReference type="PROSITE" id="PS51002"/>
    </source>
</evidence>
<evidence type="ECO:0000256" key="3">
    <source>
        <dbReference type="ARBA" id="ARBA00012951"/>
    </source>
</evidence>
<evidence type="ECO:0000256" key="5">
    <source>
        <dbReference type="ARBA" id="ARBA00022448"/>
    </source>
</evidence>
<evidence type="ECO:0000256" key="12">
    <source>
        <dbReference type="ARBA" id="ARBA00022982"/>
    </source>
</evidence>
<dbReference type="GO" id="GO:0016491">
    <property type="term" value="F:oxidoreductase activity"/>
    <property type="evidence" value="ECO:0007669"/>
    <property type="project" value="InterPro"/>
</dbReference>
<evidence type="ECO:0000256" key="17">
    <source>
        <dbReference type="ARBA" id="ARBA00029568"/>
    </source>
</evidence>
<feature type="transmembrane region" description="Helical" evidence="18">
    <location>
        <begin position="169"/>
        <end position="190"/>
    </location>
</feature>
<evidence type="ECO:0000256" key="6">
    <source>
        <dbReference type="ARBA" id="ARBA00022475"/>
    </source>
</evidence>
<feature type="transmembrane region" description="Helical" evidence="18">
    <location>
        <begin position="105"/>
        <end position="125"/>
    </location>
</feature>
<evidence type="ECO:0000256" key="15">
    <source>
        <dbReference type="ARBA" id="ARBA00023136"/>
    </source>
</evidence>
<evidence type="ECO:0000256" key="10">
    <source>
        <dbReference type="ARBA" id="ARBA00022723"/>
    </source>
</evidence>
<dbReference type="Gene3D" id="1.20.810.10">
    <property type="entry name" value="Cytochrome Bc1 Complex, Chain C"/>
    <property type="match status" value="1"/>
</dbReference>
<comment type="cofactor">
    <cofactor evidence="1">
        <name>heme</name>
        <dbReference type="ChEBI" id="CHEBI:30413"/>
    </cofactor>
</comment>
<keyword evidence="15 18" id="KW-0472">Membrane</keyword>
<evidence type="ECO:0000256" key="1">
    <source>
        <dbReference type="ARBA" id="ARBA00001971"/>
    </source>
</evidence>
<keyword evidence="14" id="KW-0408">Iron</keyword>
<feature type="transmembrane region" description="Helical" evidence="18">
    <location>
        <begin position="34"/>
        <end position="60"/>
    </location>
</feature>
<feature type="domain" description="Cytochrome b/b6 N-terminal region profile" evidence="19">
    <location>
        <begin position="8"/>
        <end position="234"/>
    </location>
</feature>
<evidence type="ECO:0000256" key="16">
    <source>
        <dbReference type="ARBA" id="ARBA00029351"/>
    </source>
</evidence>
<keyword evidence="12" id="KW-0249">Electron transport</keyword>
<dbReference type="Pfam" id="PF13631">
    <property type="entry name" value="Cytochrom_B_N_2"/>
    <property type="match status" value="1"/>
</dbReference>
<feature type="transmembrane region" description="Helical" evidence="18">
    <location>
        <begin position="72"/>
        <end position="93"/>
    </location>
</feature>
<sequence length="545" mass="59799">MRRSARRTVFGLDARLPLLDVAKGGVRKAFPDHWAFLLGEIALYSLVVLLLTGTYLTFFFDPSMREVTYQGSYVPLNGLPVSSAYASTLRISFDVRGGLLIRQMHHWAALVFVAAIGVHLLRVFFTGAFRRPREVNWVVGVTMLLLTLVEGFAGYSLPDDLLSGTGLRTAQGIMLSLPVVGTYLSLFVFGGEFPAEDIVSRLYPVHILLVPGLLVALVSLHLLLVVHLKHTQWAVPGSSGRNVLGKPFFAQYTAKSAGLFFMVAGLLSALAALAQINPVWAYGPYRPDLVSTGSQPDWYVGFLEGALRLMPGFETRLWGHTLTWNPLIAGVVLPGLLFAGLYGYPFFERWITPEGGEQHLCDRPRHRPARTALGVAVLAAYTILLLAGAQDIIAFITEIPVAAITWALRCALLVVPAASFWLTRRICLALQEEDVRALESGLATDDVRQSVEGGFHPAHRPATGAERYVRSVHRVPAPVRVALPGRTAGERRPAVRGLAERLRWGLSHWYYRDQLVPPLTEAQRIRVAAVLAGPDTEETGPAAEH</sequence>
<organism evidence="20">
    <name type="scientific">Streptomyces sp. R33</name>
    <dbReference type="NCBI Taxonomy" id="3238629"/>
    <lineage>
        <taxon>Bacteria</taxon>
        <taxon>Bacillati</taxon>
        <taxon>Actinomycetota</taxon>
        <taxon>Actinomycetes</taxon>
        <taxon>Kitasatosporales</taxon>
        <taxon>Streptomycetaceae</taxon>
        <taxon>Streptomyces</taxon>
    </lineage>
</organism>
<protein>
    <recommendedName>
        <fullName evidence="4">Cytochrome bc1 complex cytochrome b subunit</fullName>
        <ecNumber evidence="3">7.1.1.8</ecNumber>
    </recommendedName>
    <alternativeName>
        <fullName evidence="17">Cytochrome bc1 reductase complex subunit QcrB</fullName>
    </alternativeName>
</protein>
<evidence type="ECO:0000256" key="18">
    <source>
        <dbReference type="SAM" id="Phobius"/>
    </source>
</evidence>
<dbReference type="InterPro" id="IPR005797">
    <property type="entry name" value="Cyt_b/b6_N"/>
</dbReference>
<feature type="transmembrane region" description="Helical" evidence="18">
    <location>
        <begin position="401"/>
        <end position="422"/>
    </location>
</feature>
<dbReference type="EMBL" id="CP165727">
    <property type="protein sequence ID" value="XDV68752.1"/>
    <property type="molecule type" value="Genomic_DNA"/>
</dbReference>
<comment type="catalytic activity">
    <reaction evidence="16">
        <text>a quinol + 2 Fe(III)-[cytochrome c](out) = a quinone + 2 Fe(II)-[cytochrome c](out) + 2 H(+)(out)</text>
        <dbReference type="Rhea" id="RHEA:11484"/>
        <dbReference type="Rhea" id="RHEA-COMP:10350"/>
        <dbReference type="Rhea" id="RHEA-COMP:14399"/>
        <dbReference type="ChEBI" id="CHEBI:15378"/>
        <dbReference type="ChEBI" id="CHEBI:24646"/>
        <dbReference type="ChEBI" id="CHEBI:29033"/>
        <dbReference type="ChEBI" id="CHEBI:29034"/>
        <dbReference type="ChEBI" id="CHEBI:132124"/>
        <dbReference type="EC" id="7.1.1.8"/>
    </reaction>
</comment>
<reference evidence="20" key="1">
    <citation type="submission" date="2024-08" db="EMBL/GenBank/DDBJ databases">
        <authorList>
            <person name="Yu S.T."/>
        </authorList>
    </citation>
    <scope>NUCLEOTIDE SEQUENCE</scope>
    <source>
        <strain evidence="20">R33</strain>
    </source>
</reference>
<gene>
    <name evidence="20" type="ORF">AB5J51_05490</name>
</gene>
<dbReference type="AlphaFoldDB" id="A0AB39YJK3"/>
<keyword evidence="11" id="KW-1278">Translocase</keyword>
<feature type="transmembrane region" description="Helical" evidence="18">
    <location>
        <begin position="137"/>
        <end position="157"/>
    </location>
</feature>
<evidence type="ECO:0000313" key="20">
    <source>
        <dbReference type="EMBL" id="XDV68752.1"/>
    </source>
</evidence>
<feature type="transmembrane region" description="Helical" evidence="18">
    <location>
        <begin position="327"/>
        <end position="347"/>
    </location>
</feature>
<dbReference type="EC" id="7.1.1.8" evidence="3"/>
<dbReference type="GO" id="GO:0005886">
    <property type="term" value="C:plasma membrane"/>
    <property type="evidence" value="ECO:0007669"/>
    <property type="project" value="UniProtKB-SubCell"/>
</dbReference>
<dbReference type="InterPro" id="IPR036150">
    <property type="entry name" value="Cyt_b/b6_C_sf"/>
</dbReference>
<dbReference type="InterPro" id="IPR016174">
    <property type="entry name" value="Di-haem_cyt_TM"/>
</dbReference>
<accession>A0AB39YJK3</accession>
<name>A0AB39YJK3_9ACTN</name>
<dbReference type="PANTHER" id="PTHR19271:SF16">
    <property type="entry name" value="CYTOCHROME B"/>
    <property type="match status" value="1"/>
</dbReference>
<evidence type="ECO:0000256" key="7">
    <source>
        <dbReference type="ARBA" id="ARBA00022617"/>
    </source>
</evidence>
<dbReference type="FunFam" id="1.20.810.10:FF:000007">
    <property type="entry name" value="Ubiquinol-cytochrome C reductase B subunit"/>
    <property type="match status" value="1"/>
</dbReference>
<keyword evidence="7" id="KW-0349">Heme</keyword>
<dbReference type="PROSITE" id="PS51002">
    <property type="entry name" value="CYTB_NTER"/>
    <property type="match status" value="1"/>
</dbReference>
<evidence type="ECO:0000256" key="8">
    <source>
        <dbReference type="ARBA" id="ARBA00022660"/>
    </source>
</evidence>
<dbReference type="GO" id="GO:0022904">
    <property type="term" value="P:respiratory electron transport chain"/>
    <property type="evidence" value="ECO:0007669"/>
    <property type="project" value="InterPro"/>
</dbReference>
<keyword evidence="6" id="KW-1003">Cell membrane</keyword>
<comment type="subcellular location">
    <subcellularLocation>
        <location evidence="2">Cell membrane</location>
        <topology evidence="2">Multi-pass membrane protein</topology>
    </subcellularLocation>
</comment>
<feature type="transmembrane region" description="Helical" evidence="18">
    <location>
        <begin position="202"/>
        <end position="226"/>
    </location>
</feature>
<evidence type="ECO:0000256" key="2">
    <source>
        <dbReference type="ARBA" id="ARBA00004651"/>
    </source>
</evidence>
<keyword evidence="9 18" id="KW-0812">Transmembrane</keyword>
<dbReference type="SUPFAM" id="SSF81342">
    <property type="entry name" value="Transmembrane di-heme cytochromes"/>
    <property type="match status" value="1"/>
</dbReference>
<dbReference type="GO" id="GO:0046872">
    <property type="term" value="F:metal ion binding"/>
    <property type="evidence" value="ECO:0007669"/>
    <property type="project" value="UniProtKB-KW"/>
</dbReference>
<dbReference type="SUPFAM" id="SSF81648">
    <property type="entry name" value="a domain/subunit of cytochrome bc1 complex (Ubiquinol-cytochrome c reductase)"/>
    <property type="match status" value="1"/>
</dbReference>
<evidence type="ECO:0000256" key="14">
    <source>
        <dbReference type="ARBA" id="ARBA00023004"/>
    </source>
</evidence>
<proteinExistence type="predicted"/>
<keyword evidence="13 18" id="KW-1133">Transmembrane helix</keyword>
<dbReference type="RefSeq" id="WP_369780222.1">
    <property type="nucleotide sequence ID" value="NZ_CP165727.1"/>
</dbReference>
<evidence type="ECO:0000256" key="13">
    <source>
        <dbReference type="ARBA" id="ARBA00022989"/>
    </source>
</evidence>
<evidence type="ECO:0000256" key="9">
    <source>
        <dbReference type="ARBA" id="ARBA00022692"/>
    </source>
</evidence>
<dbReference type="GO" id="GO:0008121">
    <property type="term" value="F:quinol-cytochrome-c reductase activity"/>
    <property type="evidence" value="ECO:0007669"/>
    <property type="project" value="UniProtKB-EC"/>
</dbReference>
<dbReference type="InterPro" id="IPR027387">
    <property type="entry name" value="Cytb/b6-like_sf"/>
</dbReference>
<evidence type="ECO:0000256" key="4">
    <source>
        <dbReference type="ARBA" id="ARBA00016116"/>
    </source>
</evidence>